<evidence type="ECO:0000313" key="4">
    <source>
        <dbReference type="EMBL" id="GAA4422032.1"/>
    </source>
</evidence>
<dbReference type="RefSeq" id="WP_345215708.1">
    <property type="nucleotide sequence ID" value="NZ_BAABGN010000006.1"/>
</dbReference>
<name>A0ABP8L5Q3_9MICO</name>
<evidence type="ECO:0000256" key="3">
    <source>
        <dbReference type="SAM" id="Phobius"/>
    </source>
</evidence>
<evidence type="ECO:0000256" key="1">
    <source>
        <dbReference type="SAM" id="Coils"/>
    </source>
</evidence>
<keyword evidence="1" id="KW-0175">Coiled coil</keyword>
<sequence>MTSRPSTPRRAGARTTASRTRAARQTSTHTRPPAGGAKTTGRKKTSRVAGTAERRPTATAGSDTGSNKDRSARSGKRIGREEAGRRALTFGTPHGGPRPTVSLRALALFIVVLVAFAVVAPTLRYAVAQQEELRELNADVAEAEQRTAELRDQLERWQDPAYVKAQARDRLGYVMPGERPYVVVDPETVTGGQNEAEARAAEREAERAAATPWYVQTWQSVQVAGESVVGEEDPSGLTVPTEEQTP</sequence>
<feature type="transmembrane region" description="Helical" evidence="3">
    <location>
        <begin position="105"/>
        <end position="127"/>
    </location>
</feature>
<dbReference type="Proteomes" id="UP001500622">
    <property type="component" value="Unassembled WGS sequence"/>
</dbReference>
<reference evidence="5" key="1">
    <citation type="journal article" date="2019" name="Int. J. Syst. Evol. Microbiol.">
        <title>The Global Catalogue of Microorganisms (GCM) 10K type strain sequencing project: providing services to taxonomists for standard genome sequencing and annotation.</title>
        <authorList>
            <consortium name="The Broad Institute Genomics Platform"/>
            <consortium name="The Broad Institute Genome Sequencing Center for Infectious Disease"/>
            <person name="Wu L."/>
            <person name="Ma J."/>
        </authorList>
    </citation>
    <scope>NUCLEOTIDE SEQUENCE [LARGE SCALE GENOMIC DNA]</scope>
    <source>
        <strain evidence="5">JCM 17810</strain>
    </source>
</reference>
<feature type="compositionally biased region" description="Basic and acidic residues" evidence="2">
    <location>
        <begin position="66"/>
        <end position="85"/>
    </location>
</feature>
<evidence type="ECO:0008006" key="6">
    <source>
        <dbReference type="Google" id="ProtNLM"/>
    </source>
</evidence>
<keyword evidence="3" id="KW-0472">Membrane</keyword>
<protein>
    <recommendedName>
        <fullName evidence="6">Cell division protein FtsB</fullName>
    </recommendedName>
</protein>
<dbReference type="EMBL" id="BAABGN010000006">
    <property type="protein sequence ID" value="GAA4422032.1"/>
    <property type="molecule type" value="Genomic_DNA"/>
</dbReference>
<accession>A0ABP8L5Q3</accession>
<keyword evidence="5" id="KW-1185">Reference proteome</keyword>
<keyword evidence="3" id="KW-1133">Transmembrane helix</keyword>
<evidence type="ECO:0000313" key="5">
    <source>
        <dbReference type="Proteomes" id="UP001500622"/>
    </source>
</evidence>
<comment type="caution">
    <text evidence="4">The sequence shown here is derived from an EMBL/GenBank/DDBJ whole genome shotgun (WGS) entry which is preliminary data.</text>
</comment>
<dbReference type="Pfam" id="PF04977">
    <property type="entry name" value="DivIC"/>
    <property type="match status" value="1"/>
</dbReference>
<feature type="region of interest" description="Disordered" evidence="2">
    <location>
        <begin position="225"/>
        <end position="246"/>
    </location>
</feature>
<dbReference type="InterPro" id="IPR007060">
    <property type="entry name" value="FtsL/DivIC"/>
</dbReference>
<evidence type="ECO:0000256" key="2">
    <source>
        <dbReference type="SAM" id="MobiDB-lite"/>
    </source>
</evidence>
<organism evidence="4 5">
    <name type="scientific">Georgenia halophila</name>
    <dbReference type="NCBI Taxonomy" id="620889"/>
    <lineage>
        <taxon>Bacteria</taxon>
        <taxon>Bacillati</taxon>
        <taxon>Actinomycetota</taxon>
        <taxon>Actinomycetes</taxon>
        <taxon>Micrococcales</taxon>
        <taxon>Bogoriellaceae</taxon>
        <taxon>Georgenia</taxon>
    </lineage>
</organism>
<gene>
    <name evidence="4" type="ORF">GCM10023169_15830</name>
</gene>
<feature type="coiled-coil region" evidence="1">
    <location>
        <begin position="126"/>
        <end position="153"/>
    </location>
</feature>
<feature type="region of interest" description="Disordered" evidence="2">
    <location>
        <begin position="1"/>
        <end position="98"/>
    </location>
</feature>
<proteinExistence type="predicted"/>
<feature type="compositionally biased region" description="Low complexity" evidence="2">
    <location>
        <begin position="1"/>
        <end position="31"/>
    </location>
</feature>
<keyword evidence="3" id="KW-0812">Transmembrane</keyword>